<dbReference type="Proteomes" id="UP000576480">
    <property type="component" value="Unassembled WGS sequence"/>
</dbReference>
<evidence type="ECO:0000313" key="8">
    <source>
        <dbReference type="Proteomes" id="UP000561271"/>
    </source>
</evidence>
<comment type="caution">
    <text evidence="2">The sequence shown here is derived from an EMBL/GenBank/DDBJ whole genome shotgun (WGS) entry which is preliminary data.</text>
</comment>
<sequence length="66" mass="6865">MIGVHRRLLEGITSGYGFSGIVAALFGKLHPLGAILASFLFGSLLVGADKMQRAVQVPSGLVARAK</sequence>
<evidence type="ECO:0000313" key="5">
    <source>
        <dbReference type="EMBL" id="GFP34457.1"/>
    </source>
</evidence>
<proteinExistence type="predicted"/>
<dbReference type="EMBL" id="BLRZ01000004">
    <property type="protein sequence ID" value="GFP29228.1"/>
    <property type="molecule type" value="Genomic_DNA"/>
</dbReference>
<keyword evidence="2" id="KW-0813">Transport</keyword>
<evidence type="ECO:0000313" key="2">
    <source>
        <dbReference type="EMBL" id="GFP20573.1"/>
    </source>
</evidence>
<evidence type="ECO:0000313" key="13">
    <source>
        <dbReference type="Proteomes" id="UP000588083"/>
    </source>
</evidence>
<evidence type="ECO:0000313" key="4">
    <source>
        <dbReference type="EMBL" id="GFP32019.1"/>
    </source>
</evidence>
<keyword evidence="1" id="KW-0812">Transmembrane</keyword>
<evidence type="ECO:0000313" key="11">
    <source>
        <dbReference type="Proteomes" id="UP000574717"/>
    </source>
</evidence>
<keyword evidence="2" id="KW-0762">Sugar transport</keyword>
<evidence type="ECO:0000313" key="7">
    <source>
        <dbReference type="EMBL" id="GFP39768.1"/>
    </source>
</evidence>
<evidence type="ECO:0000313" key="9">
    <source>
        <dbReference type="Proteomes" id="UP000568877"/>
    </source>
</evidence>
<evidence type="ECO:0000313" key="6">
    <source>
        <dbReference type="EMBL" id="GFP36702.1"/>
    </source>
</evidence>
<evidence type="ECO:0000313" key="12">
    <source>
        <dbReference type="Proteomes" id="UP000576480"/>
    </source>
</evidence>
<keyword evidence="13" id="KW-1185">Reference proteome</keyword>
<gene>
    <name evidence="2" type="ORF">HKBW3S03_02076</name>
    <name evidence="3" type="ORF">HKBW3S34_00147</name>
    <name evidence="4" type="ORF">HKBW3S42_00325</name>
    <name evidence="5" type="ORF">HKBW3S43_00250</name>
    <name evidence="6" type="ORF">HKBW3S44_00383</name>
    <name evidence="7" type="ORF">HKBW3S47_01466</name>
</gene>
<dbReference type="Proteomes" id="UP000569018">
    <property type="component" value="Unassembled WGS sequence"/>
</dbReference>
<dbReference type="EMBL" id="BLSC01000016">
    <property type="protein sequence ID" value="GFP36702.1"/>
    <property type="molecule type" value="Genomic_DNA"/>
</dbReference>
<evidence type="ECO:0000256" key="1">
    <source>
        <dbReference type="SAM" id="Phobius"/>
    </source>
</evidence>
<feature type="transmembrane region" description="Helical" evidence="1">
    <location>
        <begin position="7"/>
        <end position="26"/>
    </location>
</feature>
<dbReference type="EMBL" id="BLSB01000007">
    <property type="protein sequence ID" value="GFP34457.1"/>
    <property type="molecule type" value="Genomic_DNA"/>
</dbReference>
<organism evidence="2 11">
    <name type="scientific">Candidatus Hakubella thermalkaliphila</name>
    <dbReference type="NCBI Taxonomy" id="2754717"/>
    <lineage>
        <taxon>Bacteria</taxon>
        <taxon>Bacillati</taxon>
        <taxon>Actinomycetota</taxon>
        <taxon>Actinomycetota incertae sedis</taxon>
        <taxon>Candidatus Hakubellales</taxon>
        <taxon>Candidatus Hakubellaceae</taxon>
        <taxon>Candidatus Hakubella</taxon>
    </lineage>
</organism>
<dbReference type="Proteomes" id="UP000568877">
    <property type="component" value="Unassembled WGS sequence"/>
</dbReference>
<protein>
    <submittedName>
        <fullName evidence="2">Simple sugar transport system permease protein</fullName>
    </submittedName>
</protein>
<dbReference type="RefSeq" id="WP_176237448.1">
    <property type="nucleotide sequence ID" value="NZ_BLRU01000522.1"/>
</dbReference>
<dbReference type="Proteomes" id="UP000561271">
    <property type="component" value="Unassembled WGS sequence"/>
</dbReference>
<evidence type="ECO:0000313" key="10">
    <source>
        <dbReference type="Proteomes" id="UP000569018"/>
    </source>
</evidence>
<dbReference type="EMBL" id="BLSA01000024">
    <property type="protein sequence ID" value="GFP32019.1"/>
    <property type="molecule type" value="Genomic_DNA"/>
</dbReference>
<dbReference type="EMBL" id="BLSD01000087">
    <property type="protein sequence ID" value="GFP39768.1"/>
    <property type="molecule type" value="Genomic_DNA"/>
</dbReference>
<dbReference type="Proteomes" id="UP000588083">
    <property type="component" value="Unassembled WGS sequence"/>
</dbReference>
<keyword evidence="1" id="KW-1133">Transmembrane helix</keyword>
<dbReference type="PANTHER" id="PTHR47089:SF1">
    <property type="entry name" value="GUANOSINE ABC TRANSPORTER PERMEASE PROTEIN NUPP"/>
    <property type="match status" value="1"/>
</dbReference>
<reference evidence="8 9" key="1">
    <citation type="journal article" date="2020" name="Front. Microbiol.">
        <title>Single-cell genomics of novel Actinobacteria with the Wood-Ljungdahl pathway discovered in a serpentinizing system.</title>
        <authorList>
            <person name="Merino N."/>
            <person name="Kawai M."/>
            <person name="Boyd E.S."/>
            <person name="Colman D.R."/>
            <person name="McGlynn S.E."/>
            <person name="Nealson K.H."/>
            <person name="Kurokawa K."/>
            <person name="Hongoh Y."/>
        </authorList>
    </citation>
    <scope>NUCLEOTIDE SEQUENCE [LARGE SCALE GENOMIC DNA]</scope>
    <source>
        <strain evidence="2 11">S03</strain>
        <strain evidence="3 13">S34</strain>
        <strain evidence="4 9">S42</strain>
        <strain evidence="5 12">S43</strain>
        <strain evidence="6 8">S44</strain>
        <strain evidence="7 10">S47</strain>
    </source>
</reference>
<keyword evidence="1" id="KW-0472">Membrane</keyword>
<evidence type="ECO:0000313" key="3">
    <source>
        <dbReference type="EMBL" id="GFP29228.1"/>
    </source>
</evidence>
<dbReference type="PANTHER" id="PTHR47089">
    <property type="entry name" value="ABC TRANSPORTER, PERMEASE PROTEIN"/>
    <property type="match status" value="1"/>
</dbReference>
<dbReference type="AlphaFoldDB" id="A0A6V8NKB1"/>
<dbReference type="EMBL" id="BLRU01000522">
    <property type="protein sequence ID" value="GFP20573.1"/>
    <property type="molecule type" value="Genomic_DNA"/>
</dbReference>
<name>A0A6V8NKB1_9ACTN</name>
<dbReference type="Proteomes" id="UP000574717">
    <property type="component" value="Unassembled WGS sequence"/>
</dbReference>
<accession>A0A6V8NKB1</accession>
<feature type="transmembrane region" description="Helical" evidence="1">
    <location>
        <begin position="32"/>
        <end position="48"/>
    </location>
</feature>